<organism evidence="2 3">
    <name type="scientific">Mucilaginibacter gynuensis</name>
    <dbReference type="NCBI Taxonomy" id="1302236"/>
    <lineage>
        <taxon>Bacteria</taxon>
        <taxon>Pseudomonadati</taxon>
        <taxon>Bacteroidota</taxon>
        <taxon>Sphingobacteriia</taxon>
        <taxon>Sphingobacteriales</taxon>
        <taxon>Sphingobacteriaceae</taxon>
        <taxon>Mucilaginibacter</taxon>
    </lineage>
</organism>
<proteinExistence type="predicted"/>
<keyword evidence="1" id="KW-0732">Signal</keyword>
<dbReference type="PANTHER" id="PTHR31460">
    <property type="match status" value="1"/>
</dbReference>
<dbReference type="Proteomes" id="UP001500582">
    <property type="component" value="Unassembled WGS sequence"/>
</dbReference>
<dbReference type="EMBL" id="BAABFT010000004">
    <property type="protein sequence ID" value="GAA4321835.1"/>
    <property type="molecule type" value="Genomic_DNA"/>
</dbReference>
<comment type="caution">
    <text evidence="2">The sequence shown here is derived from an EMBL/GenBank/DDBJ whole genome shotgun (WGS) entry which is preliminary data.</text>
</comment>
<feature type="signal peptide" evidence="1">
    <location>
        <begin position="1"/>
        <end position="21"/>
    </location>
</feature>
<protein>
    <submittedName>
        <fullName evidence="2">SMP-30/gluconolactonase/LRE family protein</fullName>
    </submittedName>
</protein>
<name>A0ABP8GCH0_9SPHI</name>
<sequence length="324" mass="35181">MKMLKNILTATIICVSGTLLMAQTPRITFKADKLYPEGVALDPATGTYYVGSVKTGTIGTVDQQGNYKEFYKDKDLISSFGMKVEPGKNKLWVCLADPDSNYSTHSSPATFRKMARLIAIDLKSAKKIADIDLSKTYNGKHFINDLCFDGKGNIYLTDSFSPVIYKVDAAGKATVFAENELFKSIDIGLNGIVYHPGGYLLVDHNSSGTIIKVPISNPNTASIVKIKTLFPGADGLIIDDQQNLILIQNKGVNKVFKISSVDNWSSAEVKEATGGTDRFAQPSTGVVGAGKVWVLNSRLNELSNPTLVPSKEFSLQLAVFQPVK</sequence>
<evidence type="ECO:0000256" key="1">
    <source>
        <dbReference type="SAM" id="SignalP"/>
    </source>
</evidence>
<keyword evidence="3" id="KW-1185">Reference proteome</keyword>
<dbReference type="Gene3D" id="2.120.10.30">
    <property type="entry name" value="TolB, C-terminal domain"/>
    <property type="match status" value="1"/>
</dbReference>
<accession>A0ABP8GCH0</accession>
<evidence type="ECO:0000313" key="3">
    <source>
        <dbReference type="Proteomes" id="UP001500582"/>
    </source>
</evidence>
<dbReference type="SUPFAM" id="SSF63829">
    <property type="entry name" value="Calcium-dependent phosphotriesterase"/>
    <property type="match status" value="1"/>
</dbReference>
<evidence type="ECO:0000313" key="2">
    <source>
        <dbReference type="EMBL" id="GAA4321835.1"/>
    </source>
</evidence>
<gene>
    <name evidence="2" type="ORF">GCM10023149_21870</name>
</gene>
<reference evidence="3" key="1">
    <citation type="journal article" date="2019" name="Int. J. Syst. Evol. Microbiol.">
        <title>The Global Catalogue of Microorganisms (GCM) 10K type strain sequencing project: providing services to taxonomists for standard genome sequencing and annotation.</title>
        <authorList>
            <consortium name="The Broad Institute Genomics Platform"/>
            <consortium name="The Broad Institute Genome Sequencing Center for Infectious Disease"/>
            <person name="Wu L."/>
            <person name="Ma J."/>
        </authorList>
    </citation>
    <scope>NUCLEOTIDE SEQUENCE [LARGE SCALE GENOMIC DNA]</scope>
    <source>
        <strain evidence="3">JCM 17705</strain>
    </source>
</reference>
<dbReference type="InterPro" id="IPR053224">
    <property type="entry name" value="Sensory_adhesion_molecule"/>
</dbReference>
<dbReference type="PANTHER" id="PTHR31460:SF3">
    <property type="entry name" value="MESOCENTIN"/>
    <property type="match status" value="1"/>
</dbReference>
<dbReference type="InterPro" id="IPR011042">
    <property type="entry name" value="6-blade_b-propeller_TolB-like"/>
</dbReference>
<feature type="chain" id="PRO_5046493059" evidence="1">
    <location>
        <begin position="22"/>
        <end position="324"/>
    </location>
</feature>